<keyword evidence="4 11" id="KW-0679">Respiratory chain</keyword>
<dbReference type="Pfam" id="PF02939">
    <property type="entry name" value="UcrQ"/>
    <property type="match status" value="1"/>
</dbReference>
<evidence type="ECO:0000256" key="5">
    <source>
        <dbReference type="ARBA" id="ARBA00022692"/>
    </source>
</evidence>
<gene>
    <name evidence="12" type="ORF">PV11_04998</name>
</gene>
<dbReference type="HOGENOM" id="CLU_156007_0_1_1"/>
<keyword evidence="10 11" id="KW-0472">Membrane</keyword>
<evidence type="ECO:0000256" key="6">
    <source>
        <dbReference type="ARBA" id="ARBA00022792"/>
    </source>
</evidence>
<dbReference type="FunFam" id="1.20.5.210:FF:000001">
    <property type="entry name" value="Cytochrome b-c1 complex subunit 8"/>
    <property type="match status" value="1"/>
</dbReference>
<evidence type="ECO:0000313" key="13">
    <source>
        <dbReference type="Proteomes" id="UP000053599"/>
    </source>
</evidence>
<dbReference type="EMBL" id="KN846952">
    <property type="protein sequence ID" value="KIV82933.1"/>
    <property type="molecule type" value="Genomic_DNA"/>
</dbReference>
<dbReference type="PANTHER" id="PTHR12119">
    <property type="entry name" value="UBIQUINOL-CYTOCHROME C REDUCTASE COMPLEX UBIQUINONE-BINDING PROTEIN QP-C"/>
    <property type="match status" value="1"/>
</dbReference>
<evidence type="ECO:0000256" key="2">
    <source>
        <dbReference type="ARBA" id="ARBA00007668"/>
    </source>
</evidence>
<keyword evidence="8 11" id="KW-1133">Transmembrane helix</keyword>
<evidence type="ECO:0000313" key="12">
    <source>
        <dbReference type="EMBL" id="KIV82933.1"/>
    </source>
</evidence>
<evidence type="ECO:0000256" key="9">
    <source>
        <dbReference type="ARBA" id="ARBA00023128"/>
    </source>
</evidence>
<comment type="subunit">
    <text evidence="11">Component of the ubiquinol-cytochrome c oxidoreductase (cytochrome b-c1 complex, complex III, CIII), a multisubunit enzyme composed of 3 respiratory subunits cytochrome b, cytochrome c1 and Rieske protein, 2 core protein subunits, and additional low-molecular weight protein subunits. The complex exists as an obligatory dimer and forms supercomplexes (SCs) in the inner mitochondrial membrane with cytochrome c oxidase (complex IV, CIV).</text>
</comment>
<accession>A0A0D1Z833</accession>
<dbReference type="SUPFAM" id="SSF81508">
    <property type="entry name" value="Ubiquinone-binding protein QP-C of cytochrome bc1 complex (Ubiquinol-cytochrome c reductase)"/>
    <property type="match status" value="1"/>
</dbReference>
<comment type="function">
    <text evidence="11">Component of the ubiquinol-cytochrome c oxidoreductase, a multisubunit transmembrane complex that is part of the mitochondrial electron transport chain which drives oxidative phosphorylation. The complex plays an important role in the uptake of multiple carbon sources present in different host niches.</text>
</comment>
<dbReference type="InterPro" id="IPR004205">
    <property type="entry name" value="Cyt_bc1_su8"/>
</dbReference>
<dbReference type="OrthoDB" id="6683853at2759"/>
<reference evidence="12 13" key="1">
    <citation type="submission" date="2015-01" db="EMBL/GenBank/DDBJ databases">
        <title>The Genome Sequence of Exophiala sideris CBS121828.</title>
        <authorList>
            <consortium name="The Broad Institute Genomics Platform"/>
            <person name="Cuomo C."/>
            <person name="de Hoog S."/>
            <person name="Gorbushina A."/>
            <person name="Stielow B."/>
            <person name="Teixiera M."/>
            <person name="Abouelleil A."/>
            <person name="Chapman S.B."/>
            <person name="Priest M."/>
            <person name="Young S.K."/>
            <person name="Wortman J."/>
            <person name="Nusbaum C."/>
            <person name="Birren B."/>
        </authorList>
    </citation>
    <scope>NUCLEOTIDE SEQUENCE [LARGE SCALE GENOMIC DNA]</scope>
    <source>
        <strain evidence="12 13">CBS 121828</strain>
    </source>
</reference>
<organism evidence="12 13">
    <name type="scientific">Exophiala sideris</name>
    <dbReference type="NCBI Taxonomy" id="1016849"/>
    <lineage>
        <taxon>Eukaryota</taxon>
        <taxon>Fungi</taxon>
        <taxon>Dikarya</taxon>
        <taxon>Ascomycota</taxon>
        <taxon>Pezizomycotina</taxon>
        <taxon>Eurotiomycetes</taxon>
        <taxon>Chaetothyriomycetidae</taxon>
        <taxon>Chaetothyriales</taxon>
        <taxon>Herpotrichiellaceae</taxon>
        <taxon>Exophiala</taxon>
    </lineage>
</organism>
<dbReference type="GO" id="GO:0045275">
    <property type="term" value="C:respiratory chain complex III"/>
    <property type="evidence" value="ECO:0007669"/>
    <property type="project" value="UniProtKB-UniRule"/>
</dbReference>
<dbReference type="GO" id="GO:0006122">
    <property type="term" value="P:mitochondrial electron transport, ubiquinol to cytochrome c"/>
    <property type="evidence" value="ECO:0007669"/>
    <property type="project" value="UniProtKB-UniRule"/>
</dbReference>
<feature type="transmembrane region" description="Helical" evidence="11">
    <location>
        <begin position="60"/>
        <end position="77"/>
    </location>
</feature>
<keyword evidence="5 11" id="KW-0812">Transmembrane</keyword>
<evidence type="ECO:0000256" key="11">
    <source>
        <dbReference type="RuleBase" id="RU368118"/>
    </source>
</evidence>
<keyword evidence="6 11" id="KW-0999">Mitochondrion inner membrane</keyword>
<keyword evidence="9 11" id="KW-0496">Mitochondrion</keyword>
<evidence type="ECO:0000256" key="10">
    <source>
        <dbReference type="ARBA" id="ARBA00023136"/>
    </source>
</evidence>
<protein>
    <recommendedName>
        <fullName evidence="11">Cytochrome b-c1 complex subunit 8</fullName>
    </recommendedName>
    <alternativeName>
        <fullName evidence="11">Complex III subunit 8</fullName>
    </alternativeName>
</protein>
<dbReference type="GO" id="GO:0005743">
    <property type="term" value="C:mitochondrial inner membrane"/>
    <property type="evidence" value="ECO:0007669"/>
    <property type="project" value="UniProtKB-SubCell"/>
</dbReference>
<dbReference type="Gene3D" id="1.20.5.210">
    <property type="entry name" value="Cytochrome b-c1 complex subunit 8"/>
    <property type="match status" value="1"/>
</dbReference>
<sequence length="98" mass="11506">MEYNQNIHDSHRPVYCWGHKRIPKQKGIVTYQLSPNRQRPMANAYYNAVFNTFRRSKNQFLYVVPPLVIAYLSMDWAERRNAYLNSKPGRMGIKADGG</sequence>
<dbReference type="InterPro" id="IPR036642">
    <property type="entry name" value="Cyt_bc1_su8_sf"/>
</dbReference>
<comment type="similarity">
    <text evidence="2 11">Belongs to the UQCRQ/QCR8 family.</text>
</comment>
<evidence type="ECO:0000256" key="1">
    <source>
        <dbReference type="ARBA" id="ARBA00004434"/>
    </source>
</evidence>
<evidence type="ECO:0000256" key="3">
    <source>
        <dbReference type="ARBA" id="ARBA00022448"/>
    </source>
</evidence>
<name>A0A0D1Z833_9EURO</name>
<dbReference type="Proteomes" id="UP000053599">
    <property type="component" value="Unassembled WGS sequence"/>
</dbReference>
<keyword evidence="3 11" id="KW-0813">Transport</keyword>
<evidence type="ECO:0000256" key="7">
    <source>
        <dbReference type="ARBA" id="ARBA00022982"/>
    </source>
</evidence>
<evidence type="ECO:0000256" key="8">
    <source>
        <dbReference type="ARBA" id="ARBA00022989"/>
    </source>
</evidence>
<dbReference type="PANTHER" id="PTHR12119:SF2">
    <property type="entry name" value="CYTOCHROME B-C1 COMPLEX SUBUNIT 8"/>
    <property type="match status" value="1"/>
</dbReference>
<dbReference type="STRING" id="1016849.A0A0D1Z833"/>
<dbReference type="AlphaFoldDB" id="A0A0D1Z833"/>
<evidence type="ECO:0000256" key="4">
    <source>
        <dbReference type="ARBA" id="ARBA00022660"/>
    </source>
</evidence>
<keyword evidence="7 11" id="KW-0249">Electron transport</keyword>
<proteinExistence type="inferred from homology"/>
<comment type="subcellular location">
    <subcellularLocation>
        <location evidence="1 11">Mitochondrion inner membrane</location>
        <topology evidence="1 11">Single-pass membrane protein</topology>
    </subcellularLocation>
</comment>